<reference evidence="3 4" key="1">
    <citation type="submission" date="2018-06" db="EMBL/GenBank/DDBJ databases">
        <title>Flavobacterium sp IMCC34762, genome.</title>
        <authorList>
            <person name="Joung Y."/>
            <person name="Cho J."/>
            <person name="Song J."/>
        </authorList>
    </citation>
    <scope>NUCLEOTIDE SEQUENCE [LARGE SCALE GENOMIC DNA]</scope>
    <source>
        <strain evidence="3 4">IMCC34762</strain>
    </source>
</reference>
<proteinExistence type="predicted"/>
<keyword evidence="4" id="KW-1185">Reference proteome</keyword>
<feature type="domain" description="Glycosyltransferase subfamily 4-like N-terminal" evidence="2">
    <location>
        <begin position="21"/>
        <end position="178"/>
    </location>
</feature>
<dbReference type="GO" id="GO:0016757">
    <property type="term" value="F:glycosyltransferase activity"/>
    <property type="evidence" value="ECO:0007669"/>
    <property type="project" value="InterPro"/>
</dbReference>
<feature type="domain" description="Glycosyl transferase family 1" evidence="1">
    <location>
        <begin position="180"/>
        <end position="345"/>
    </location>
</feature>
<dbReference type="EMBL" id="QKXH01000010">
    <property type="protein sequence ID" value="PZX92442.1"/>
    <property type="molecule type" value="Genomic_DNA"/>
</dbReference>
<dbReference type="AlphaFoldDB" id="A0A2W7VJH1"/>
<comment type="caution">
    <text evidence="3">The sequence shown here is derived from an EMBL/GenBank/DDBJ whole genome shotgun (WGS) entry which is preliminary data.</text>
</comment>
<evidence type="ECO:0000313" key="3">
    <source>
        <dbReference type="EMBL" id="PZX92442.1"/>
    </source>
</evidence>
<dbReference type="OrthoDB" id="823419at2"/>
<dbReference type="Pfam" id="PF00534">
    <property type="entry name" value="Glycos_transf_1"/>
    <property type="match status" value="1"/>
</dbReference>
<dbReference type="RefSeq" id="WP_111410949.1">
    <property type="nucleotide sequence ID" value="NZ_QKXH01000010.1"/>
</dbReference>
<gene>
    <name evidence="3" type="ORF">DOS84_15070</name>
</gene>
<dbReference type="SUPFAM" id="SSF53756">
    <property type="entry name" value="UDP-Glycosyltransferase/glycogen phosphorylase"/>
    <property type="match status" value="1"/>
</dbReference>
<dbReference type="InterPro" id="IPR028098">
    <property type="entry name" value="Glyco_trans_4-like_N"/>
</dbReference>
<protein>
    <recommendedName>
        <fullName evidence="5">Glycosyltransferase</fullName>
    </recommendedName>
</protein>
<sequence length="365" mass="41680">MKTIIIAHNFSEISFAGMSFHLAHHLADTGNRVVFISHKPYFRINQIIEKGTGEIIVCSWPTENRPTSTKDLVWFSKIHLKYKPDVVIGHFVGSNISILVSKLMSLGKVKTFCYYHTLSDQLLADKKYGSMKQNLLFLRKKIFYKLFCDVIICPSAKAKKDLKAFFSIKKGSVVLNPIKDRFENKIRISDENIVVSYLGRLDSSKGVIDLIKAFIIYRNESKDSKMILNISGSGSQEFEIKELIKNNASIHYFARLTYEKIDDYLNKSHFSIIPSKCDNLPTVGLESMMNNTPLLISNKTGLTKYLKDGCECFKFDSDVDSMVSLFKKVEKNSDKHEQMGMNARNTFLSLFSIENYCNVFSKIIS</sequence>
<dbReference type="Proteomes" id="UP000249177">
    <property type="component" value="Unassembled WGS sequence"/>
</dbReference>
<accession>A0A2W7VJH1</accession>
<evidence type="ECO:0000259" key="2">
    <source>
        <dbReference type="Pfam" id="PF13439"/>
    </source>
</evidence>
<organism evidence="3 4">
    <name type="scientific">Flavobacterium aquariorum</name>
    <dbReference type="NCBI Taxonomy" id="2217670"/>
    <lineage>
        <taxon>Bacteria</taxon>
        <taxon>Pseudomonadati</taxon>
        <taxon>Bacteroidota</taxon>
        <taxon>Flavobacteriia</taxon>
        <taxon>Flavobacteriales</taxon>
        <taxon>Flavobacteriaceae</taxon>
        <taxon>Flavobacterium</taxon>
    </lineage>
</organism>
<dbReference type="PANTHER" id="PTHR45947:SF3">
    <property type="entry name" value="SULFOQUINOVOSYL TRANSFERASE SQD2"/>
    <property type="match status" value="1"/>
</dbReference>
<dbReference type="CDD" id="cd03801">
    <property type="entry name" value="GT4_PimA-like"/>
    <property type="match status" value="1"/>
</dbReference>
<dbReference type="InterPro" id="IPR050194">
    <property type="entry name" value="Glycosyltransferase_grp1"/>
</dbReference>
<evidence type="ECO:0000259" key="1">
    <source>
        <dbReference type="Pfam" id="PF00534"/>
    </source>
</evidence>
<dbReference type="InterPro" id="IPR001296">
    <property type="entry name" value="Glyco_trans_1"/>
</dbReference>
<dbReference type="PANTHER" id="PTHR45947">
    <property type="entry name" value="SULFOQUINOVOSYL TRANSFERASE SQD2"/>
    <property type="match status" value="1"/>
</dbReference>
<name>A0A2W7VJH1_9FLAO</name>
<evidence type="ECO:0000313" key="4">
    <source>
        <dbReference type="Proteomes" id="UP000249177"/>
    </source>
</evidence>
<dbReference type="Gene3D" id="3.40.50.2000">
    <property type="entry name" value="Glycogen Phosphorylase B"/>
    <property type="match status" value="2"/>
</dbReference>
<evidence type="ECO:0008006" key="5">
    <source>
        <dbReference type="Google" id="ProtNLM"/>
    </source>
</evidence>
<dbReference type="Pfam" id="PF13439">
    <property type="entry name" value="Glyco_transf_4"/>
    <property type="match status" value="1"/>
</dbReference>